<proteinExistence type="inferred from homology"/>
<dbReference type="InterPro" id="IPR027471">
    <property type="entry name" value="YbeD-like_sf"/>
</dbReference>
<name>A0AAW7XDF7_9GAMM</name>
<dbReference type="HAMAP" id="MF_00659">
    <property type="entry name" value="UPF0250"/>
    <property type="match status" value="1"/>
</dbReference>
<dbReference type="Pfam" id="PF04359">
    <property type="entry name" value="DUF493"/>
    <property type="match status" value="1"/>
</dbReference>
<evidence type="ECO:0000313" key="4">
    <source>
        <dbReference type="Proteomes" id="UP001169760"/>
    </source>
</evidence>
<comment type="similarity">
    <text evidence="1 2">Belongs to the UPF0250 family.</text>
</comment>
<evidence type="ECO:0000313" key="3">
    <source>
        <dbReference type="EMBL" id="MDO6424414.1"/>
    </source>
</evidence>
<dbReference type="GeneID" id="98614956"/>
<protein>
    <recommendedName>
        <fullName evidence="2">UPF0250 protein Q4521_18150</fullName>
    </recommendedName>
</protein>
<sequence length="90" mass="10108">MSNQEPPKIEFPCPDYPIKTLGVASDEFLDVVLAVMDKHAPGFDRDKLEVRASSKGKFQSYTVYITATGIEQLQAIHEDLKKHPGTRMVM</sequence>
<dbReference type="Proteomes" id="UP001169760">
    <property type="component" value="Unassembled WGS sequence"/>
</dbReference>
<dbReference type="PANTHER" id="PTHR38036">
    <property type="entry name" value="UPF0250 PROTEIN YBED"/>
    <property type="match status" value="1"/>
</dbReference>
<dbReference type="InterPro" id="IPR007454">
    <property type="entry name" value="UPF0250_YbeD-like"/>
</dbReference>
<evidence type="ECO:0000256" key="1">
    <source>
        <dbReference type="ARBA" id="ARBA00008460"/>
    </source>
</evidence>
<dbReference type="PANTHER" id="PTHR38036:SF1">
    <property type="entry name" value="UPF0250 PROTEIN YBED"/>
    <property type="match status" value="1"/>
</dbReference>
<dbReference type="Gene3D" id="3.30.70.260">
    <property type="match status" value="1"/>
</dbReference>
<dbReference type="SUPFAM" id="SSF117991">
    <property type="entry name" value="YbeD/HP0495-like"/>
    <property type="match status" value="1"/>
</dbReference>
<evidence type="ECO:0000256" key="2">
    <source>
        <dbReference type="HAMAP-Rule" id="MF_00659"/>
    </source>
</evidence>
<comment type="caution">
    <text evidence="3">The sequence shown here is derived from an EMBL/GenBank/DDBJ whole genome shotgun (WGS) entry which is preliminary data.</text>
</comment>
<dbReference type="EMBL" id="JAUOPB010000014">
    <property type="protein sequence ID" value="MDO6424414.1"/>
    <property type="molecule type" value="Genomic_DNA"/>
</dbReference>
<organism evidence="3 4">
    <name type="scientific">Saccharophagus degradans</name>
    <dbReference type="NCBI Taxonomy" id="86304"/>
    <lineage>
        <taxon>Bacteria</taxon>
        <taxon>Pseudomonadati</taxon>
        <taxon>Pseudomonadota</taxon>
        <taxon>Gammaproteobacteria</taxon>
        <taxon>Cellvibrionales</taxon>
        <taxon>Cellvibrionaceae</taxon>
        <taxon>Saccharophagus</taxon>
    </lineage>
</organism>
<dbReference type="AlphaFoldDB" id="A0AAW7XDF7"/>
<reference evidence="3" key="1">
    <citation type="submission" date="2023-07" db="EMBL/GenBank/DDBJ databases">
        <title>Genome content predicts the carbon catabolic preferences of heterotrophic bacteria.</title>
        <authorList>
            <person name="Gralka M."/>
        </authorList>
    </citation>
    <scope>NUCLEOTIDE SEQUENCE</scope>
    <source>
        <strain evidence="3">I3M17_2</strain>
    </source>
</reference>
<accession>A0AAW7XDF7</accession>
<dbReference type="GO" id="GO:0005829">
    <property type="term" value="C:cytosol"/>
    <property type="evidence" value="ECO:0007669"/>
    <property type="project" value="TreeGrafter"/>
</dbReference>
<gene>
    <name evidence="3" type="ORF">Q4521_18150</name>
</gene>
<dbReference type="RefSeq" id="WP_011469807.1">
    <property type="nucleotide sequence ID" value="NZ_CP123764.1"/>
</dbReference>